<evidence type="ECO:0008006" key="5">
    <source>
        <dbReference type="Google" id="ProtNLM"/>
    </source>
</evidence>
<feature type="signal peptide" evidence="2">
    <location>
        <begin position="1"/>
        <end position="21"/>
    </location>
</feature>
<dbReference type="Proteomes" id="UP000799770">
    <property type="component" value="Unassembled WGS sequence"/>
</dbReference>
<reference evidence="3" key="1">
    <citation type="journal article" date="2020" name="Stud. Mycol.">
        <title>101 Dothideomycetes genomes: a test case for predicting lifestyles and emergence of pathogens.</title>
        <authorList>
            <person name="Haridas S."/>
            <person name="Albert R."/>
            <person name="Binder M."/>
            <person name="Bloem J."/>
            <person name="Labutti K."/>
            <person name="Salamov A."/>
            <person name="Andreopoulos B."/>
            <person name="Baker S."/>
            <person name="Barry K."/>
            <person name="Bills G."/>
            <person name="Bluhm B."/>
            <person name="Cannon C."/>
            <person name="Castanera R."/>
            <person name="Culley D."/>
            <person name="Daum C."/>
            <person name="Ezra D."/>
            <person name="Gonzalez J."/>
            <person name="Henrissat B."/>
            <person name="Kuo A."/>
            <person name="Liang C."/>
            <person name="Lipzen A."/>
            <person name="Lutzoni F."/>
            <person name="Magnuson J."/>
            <person name="Mondo S."/>
            <person name="Nolan M."/>
            <person name="Ohm R."/>
            <person name="Pangilinan J."/>
            <person name="Park H.-J."/>
            <person name="Ramirez L."/>
            <person name="Alfaro M."/>
            <person name="Sun H."/>
            <person name="Tritt A."/>
            <person name="Yoshinaga Y."/>
            <person name="Zwiers L.-H."/>
            <person name="Turgeon B."/>
            <person name="Goodwin S."/>
            <person name="Spatafora J."/>
            <person name="Crous P."/>
            <person name="Grigoriev I."/>
        </authorList>
    </citation>
    <scope>NUCLEOTIDE SEQUENCE</scope>
    <source>
        <strain evidence="3">CBS 627.86</strain>
    </source>
</reference>
<evidence type="ECO:0000313" key="3">
    <source>
        <dbReference type="EMBL" id="KAF2114611.1"/>
    </source>
</evidence>
<feature type="chain" id="PRO_5025591185" description="Lysine-specific metallo-endopeptidase domain-containing protein" evidence="2">
    <location>
        <begin position="22"/>
        <end position="424"/>
    </location>
</feature>
<name>A0A6A5Z8B4_9PLEO</name>
<dbReference type="EMBL" id="ML977325">
    <property type="protein sequence ID" value="KAF2114611.1"/>
    <property type="molecule type" value="Genomic_DNA"/>
</dbReference>
<proteinExistence type="predicted"/>
<evidence type="ECO:0000256" key="2">
    <source>
        <dbReference type="SAM" id="SignalP"/>
    </source>
</evidence>
<dbReference type="GO" id="GO:0008237">
    <property type="term" value="F:metallopeptidase activity"/>
    <property type="evidence" value="ECO:0007669"/>
    <property type="project" value="InterPro"/>
</dbReference>
<keyword evidence="4" id="KW-1185">Reference proteome</keyword>
<dbReference type="InterPro" id="IPR024079">
    <property type="entry name" value="MetalloPept_cat_dom_sf"/>
</dbReference>
<keyword evidence="2" id="KW-0732">Signal</keyword>
<feature type="region of interest" description="Disordered" evidence="1">
    <location>
        <begin position="398"/>
        <end position="424"/>
    </location>
</feature>
<organism evidence="3 4">
    <name type="scientific">Lophiotrema nucula</name>
    <dbReference type="NCBI Taxonomy" id="690887"/>
    <lineage>
        <taxon>Eukaryota</taxon>
        <taxon>Fungi</taxon>
        <taxon>Dikarya</taxon>
        <taxon>Ascomycota</taxon>
        <taxon>Pezizomycotina</taxon>
        <taxon>Dothideomycetes</taxon>
        <taxon>Pleosporomycetidae</taxon>
        <taxon>Pleosporales</taxon>
        <taxon>Lophiotremataceae</taxon>
        <taxon>Lophiotrema</taxon>
    </lineage>
</organism>
<accession>A0A6A5Z8B4</accession>
<dbReference type="Gene3D" id="3.40.390.10">
    <property type="entry name" value="Collagenase (Catalytic Domain)"/>
    <property type="match status" value="1"/>
</dbReference>
<gene>
    <name evidence="3" type="ORF">BDV96DRAFT_661037</name>
</gene>
<protein>
    <recommendedName>
        <fullName evidence="5">Lysine-specific metallo-endopeptidase domain-containing protein</fullName>
    </recommendedName>
</protein>
<feature type="compositionally biased region" description="Basic and acidic residues" evidence="1">
    <location>
        <begin position="399"/>
        <end position="410"/>
    </location>
</feature>
<evidence type="ECO:0000256" key="1">
    <source>
        <dbReference type="SAM" id="MobiDB-lite"/>
    </source>
</evidence>
<evidence type="ECO:0000313" key="4">
    <source>
        <dbReference type="Proteomes" id="UP000799770"/>
    </source>
</evidence>
<dbReference type="AlphaFoldDB" id="A0A6A5Z8B4"/>
<dbReference type="SUPFAM" id="SSF55486">
    <property type="entry name" value="Metalloproteases ('zincins'), catalytic domain"/>
    <property type="match status" value="1"/>
</dbReference>
<sequence length="424" mass="47600">MVNIVCFNLLFLFTSSLLVHGYIIDFTCEYDYTDCGAVIENANHCGAGYSFLEKSVDSAFSLANNAYRMLHAAQMDTGNTSPATPAVKALAKNMFGSEDGAWTALNTDSQFSPKDAYQQIYLLAVDRRIKYEQNDPPVKIVEENGIKKPEIGWAQKTNDLFQSVIYCDVKNWTPVTEGDAKAKTSKKGWTNACVPNRKFSQIQDHTMAFTLVKESDESVTYPAAVSQMVLCPWFLIKSKEKGQTRVEQLKSKFDQFKGDRKARAQGIGGMLKVLFNEAKPEIEKYMPLDYLILHEFSHMPQYGRTKDVDPKKCYGWRNCSKLGSTAIGQNNADTLALFALALWFLSEDVYVTENGNLVPSVDSLKDCLTPGPVLYDATKKQDAKWEQQAQQEGVAQVIVKEEPSSSKGDTKLFPNYEFRRDDEA</sequence>